<dbReference type="GO" id="GO:0004252">
    <property type="term" value="F:serine-type endopeptidase activity"/>
    <property type="evidence" value="ECO:0007669"/>
    <property type="project" value="InterPro"/>
</dbReference>
<dbReference type="InterPro" id="IPR036286">
    <property type="entry name" value="LexA/Signal_pep-like_sf"/>
</dbReference>
<evidence type="ECO:0000256" key="3">
    <source>
        <dbReference type="ARBA" id="ARBA00009370"/>
    </source>
</evidence>
<protein>
    <recommendedName>
        <fullName evidence="4 8">Signal peptidase I</fullName>
        <ecNumber evidence="4 8">3.4.21.89</ecNumber>
    </recommendedName>
</protein>
<name>A0A242K941_9ENTE</name>
<evidence type="ECO:0000313" key="10">
    <source>
        <dbReference type="EMBL" id="OTP17476.1"/>
    </source>
</evidence>
<dbReference type="InterPro" id="IPR019758">
    <property type="entry name" value="Pept_S26A_signal_pept_1_CS"/>
</dbReference>
<dbReference type="InterPro" id="IPR000223">
    <property type="entry name" value="Pept_S26A_signal_pept_1"/>
</dbReference>
<sequence length="196" mass="22746">MARRVKKQLPEKKKRKGLRLDRETILIVVLFFAVLLFFVFIQTHRVDGESMEPTLSQNDRYIILKTKTISRYDIVTFSEKKAENPEEYVKRVLGIPGDRLWTTETNLFIRPKEAGEIDLSKEAVGTWDSTLSVKVSSEVIQKLEGMTEIPEGYFFVLGDNRQVSRDSRAMGLISMKEIEGKAIYRYFPFNRLGFLN</sequence>
<dbReference type="OrthoDB" id="2183286at2"/>
<evidence type="ECO:0000256" key="8">
    <source>
        <dbReference type="RuleBase" id="RU362042"/>
    </source>
</evidence>
<evidence type="ECO:0000256" key="2">
    <source>
        <dbReference type="ARBA" id="ARBA00004401"/>
    </source>
</evidence>
<dbReference type="SUPFAM" id="SSF51306">
    <property type="entry name" value="LexA/Signal peptidase"/>
    <property type="match status" value="1"/>
</dbReference>
<evidence type="ECO:0000256" key="7">
    <source>
        <dbReference type="PIRSR" id="PIRSR600223-1"/>
    </source>
</evidence>
<organism evidence="10">
    <name type="scientific">Candidatus Enterococcus clewellii</name>
    <dbReference type="NCBI Taxonomy" id="1834193"/>
    <lineage>
        <taxon>Bacteria</taxon>
        <taxon>Bacillati</taxon>
        <taxon>Bacillota</taxon>
        <taxon>Bacilli</taxon>
        <taxon>Lactobacillales</taxon>
        <taxon>Enterococcaceae</taxon>
        <taxon>Enterococcus</taxon>
    </lineage>
</organism>
<evidence type="ECO:0000256" key="5">
    <source>
        <dbReference type="ARBA" id="ARBA00022670"/>
    </source>
</evidence>
<reference evidence="10" key="1">
    <citation type="submission" date="2017-05" db="EMBL/GenBank/DDBJ databases">
        <title>The Genome Sequence of Enterococcus sp. 9E7_DIV0242.</title>
        <authorList>
            <consortium name="The Broad Institute Genomics Platform"/>
            <consortium name="The Broad Institute Genomic Center for Infectious Diseases"/>
            <person name="Earl A."/>
            <person name="Manson A."/>
            <person name="Schwartman J."/>
            <person name="Gilmore M."/>
            <person name="Abouelleil A."/>
            <person name="Cao P."/>
            <person name="Chapman S."/>
            <person name="Cusick C."/>
            <person name="Shea T."/>
            <person name="Young S."/>
            <person name="Neafsey D."/>
            <person name="Nusbaum C."/>
            <person name="Birren B."/>
        </authorList>
    </citation>
    <scope>NUCLEOTIDE SEQUENCE [LARGE SCALE GENOMIC DNA]</scope>
    <source>
        <strain evidence="10">9E7_DIV0242</strain>
    </source>
</reference>
<accession>A0A242K941</accession>
<dbReference type="GO" id="GO:0006465">
    <property type="term" value="P:signal peptide processing"/>
    <property type="evidence" value="ECO:0007669"/>
    <property type="project" value="InterPro"/>
</dbReference>
<feature type="transmembrane region" description="Helical" evidence="8">
    <location>
        <begin position="20"/>
        <end position="41"/>
    </location>
</feature>
<dbReference type="InterPro" id="IPR019533">
    <property type="entry name" value="Peptidase_S26"/>
</dbReference>
<gene>
    <name evidence="10" type="ORF">A5888_001614</name>
</gene>
<dbReference type="NCBIfam" id="TIGR02227">
    <property type="entry name" value="sigpep_I_bact"/>
    <property type="match status" value="1"/>
</dbReference>
<dbReference type="Gene3D" id="2.10.109.10">
    <property type="entry name" value="Umud Fragment, subunit A"/>
    <property type="match status" value="1"/>
</dbReference>
<keyword evidence="5 8" id="KW-0645">Protease</keyword>
<keyword evidence="8" id="KW-0472">Membrane</keyword>
<evidence type="ECO:0000256" key="6">
    <source>
        <dbReference type="ARBA" id="ARBA00022801"/>
    </source>
</evidence>
<feature type="active site" evidence="7">
    <location>
        <position position="90"/>
    </location>
</feature>
<dbReference type="PANTHER" id="PTHR43390:SF1">
    <property type="entry name" value="CHLOROPLAST PROCESSING PEPTIDASE"/>
    <property type="match status" value="1"/>
</dbReference>
<evidence type="ECO:0000256" key="1">
    <source>
        <dbReference type="ARBA" id="ARBA00000677"/>
    </source>
</evidence>
<comment type="similarity">
    <text evidence="3 8">Belongs to the peptidase S26 family.</text>
</comment>
<feature type="domain" description="Peptidase S26" evidence="9">
    <location>
        <begin position="26"/>
        <end position="186"/>
    </location>
</feature>
<keyword evidence="6 8" id="KW-0378">Hydrolase</keyword>
<evidence type="ECO:0000259" key="9">
    <source>
        <dbReference type="Pfam" id="PF10502"/>
    </source>
</evidence>
<comment type="caution">
    <text evidence="10">The sequence shown here is derived from an EMBL/GenBank/DDBJ whole genome shotgun (WGS) entry which is preliminary data.</text>
</comment>
<feature type="active site" evidence="7">
    <location>
        <position position="50"/>
    </location>
</feature>
<keyword evidence="8" id="KW-0812">Transmembrane</keyword>
<dbReference type="EC" id="3.4.21.89" evidence="4 8"/>
<dbReference type="GO" id="GO:0009003">
    <property type="term" value="F:signal peptidase activity"/>
    <property type="evidence" value="ECO:0007669"/>
    <property type="project" value="UniProtKB-EC"/>
</dbReference>
<proteinExistence type="inferred from homology"/>
<dbReference type="PROSITE" id="PS00501">
    <property type="entry name" value="SPASE_I_1"/>
    <property type="match status" value="1"/>
</dbReference>
<dbReference type="CDD" id="cd06530">
    <property type="entry name" value="S26_SPase_I"/>
    <property type="match status" value="1"/>
</dbReference>
<dbReference type="Pfam" id="PF10502">
    <property type="entry name" value="Peptidase_S26"/>
    <property type="match status" value="1"/>
</dbReference>
<dbReference type="PROSITE" id="PS00761">
    <property type="entry name" value="SPASE_I_3"/>
    <property type="match status" value="1"/>
</dbReference>
<dbReference type="InterPro" id="IPR019756">
    <property type="entry name" value="Pept_S26A_signal_pept_1_Ser-AS"/>
</dbReference>
<dbReference type="AlphaFoldDB" id="A0A242K941"/>
<dbReference type="GO" id="GO:0005886">
    <property type="term" value="C:plasma membrane"/>
    <property type="evidence" value="ECO:0007669"/>
    <property type="project" value="UniProtKB-SubCell"/>
</dbReference>
<evidence type="ECO:0000256" key="4">
    <source>
        <dbReference type="ARBA" id="ARBA00013208"/>
    </source>
</evidence>
<dbReference type="PRINTS" id="PR00727">
    <property type="entry name" value="LEADERPTASE"/>
</dbReference>
<comment type="catalytic activity">
    <reaction evidence="1 8">
        <text>Cleavage of hydrophobic, N-terminal signal or leader sequences from secreted and periplasmic proteins.</text>
        <dbReference type="EC" id="3.4.21.89"/>
    </reaction>
</comment>
<keyword evidence="8" id="KW-1133">Transmembrane helix</keyword>
<dbReference type="EMBL" id="NGMM01000002">
    <property type="protein sequence ID" value="OTP17476.1"/>
    <property type="molecule type" value="Genomic_DNA"/>
</dbReference>
<dbReference type="PANTHER" id="PTHR43390">
    <property type="entry name" value="SIGNAL PEPTIDASE I"/>
    <property type="match status" value="1"/>
</dbReference>
<comment type="subcellular location">
    <subcellularLocation>
        <location evidence="2">Cell membrane</location>
        <topology evidence="2">Single-pass type II membrane protein</topology>
    </subcellularLocation>
    <subcellularLocation>
        <location evidence="8">Membrane</location>
        <topology evidence="8">Single-pass type II membrane protein</topology>
    </subcellularLocation>
</comment>